<proteinExistence type="predicted"/>
<name>A0AAW5NPM6_9BACE</name>
<dbReference type="Pfam" id="PF04245">
    <property type="entry name" value="NA37"/>
    <property type="match status" value="1"/>
</dbReference>
<accession>A0AAW5NPM6</accession>
<dbReference type="Proteomes" id="UP001204548">
    <property type="component" value="Unassembled WGS sequence"/>
</dbReference>
<protein>
    <submittedName>
        <fullName evidence="1">Nucleoid-associated protein</fullName>
    </submittedName>
</protein>
<comment type="caution">
    <text evidence="1">The sequence shown here is derived from an EMBL/GenBank/DDBJ whole genome shotgun (WGS) entry which is preliminary data.</text>
</comment>
<evidence type="ECO:0000313" key="2">
    <source>
        <dbReference type="Proteomes" id="UP001204548"/>
    </source>
</evidence>
<reference evidence="1" key="1">
    <citation type="submission" date="2022-08" db="EMBL/GenBank/DDBJ databases">
        <title>Genome Sequencing of Bacteroides fragilis Group Isolates with Nanopore Technology.</title>
        <authorList>
            <person name="Tisza M.J."/>
            <person name="Smith D."/>
            <person name="Dekker J.P."/>
        </authorList>
    </citation>
    <scope>NUCLEOTIDE SEQUENCE</scope>
    <source>
        <strain evidence="1">BFG-351</strain>
    </source>
</reference>
<dbReference type="GO" id="GO:0009295">
    <property type="term" value="C:nucleoid"/>
    <property type="evidence" value="ECO:0007669"/>
    <property type="project" value="InterPro"/>
</dbReference>
<dbReference type="AlphaFoldDB" id="A0AAW5NPM6"/>
<sequence length="347" mass="40273">MKRESVLTEKDKESIEIVQFIFHIIIEKDAKPLYLNQVSLNNEQIEFFKKRLIDVAQGIRCIFPDKPNSSTYNFCKTIIEDESSFIKMSKKLTSSFKEQHKGNTSDGVFIVSQVKIRENPGFIFLIKIDNRLVYQYKVNNDRATLKRIKDTFVEDTKAIQKMALISISDVYAWEALVYERNSDSIKKYFKNFLAVTEKDDIFDLTKKTLRAATQWANLNKSLLNSIDTAANYKQRAINYLTSHSIFNSDEFIDTVLYDEDEERRSRAKASFKEFLQELGIYGQNYKISRKALDNNTLKHKKITAEGLTMSWTGDPALVNLTLPKERDQSDGMYHIVIKTDDIQDISL</sequence>
<dbReference type="RefSeq" id="WP_010535354.1">
    <property type="nucleotide sequence ID" value="NZ_JABFIA010000061.1"/>
</dbReference>
<evidence type="ECO:0000313" key="1">
    <source>
        <dbReference type="EMBL" id="MCS2790556.1"/>
    </source>
</evidence>
<dbReference type="EMBL" id="JANUTS010000001">
    <property type="protein sequence ID" value="MCS2790556.1"/>
    <property type="molecule type" value="Genomic_DNA"/>
</dbReference>
<dbReference type="InterPro" id="IPR007358">
    <property type="entry name" value="Nucleoid_associated_NdpA"/>
</dbReference>
<organism evidence="1 2">
    <name type="scientific">Bacteroides faecis</name>
    <dbReference type="NCBI Taxonomy" id="674529"/>
    <lineage>
        <taxon>Bacteria</taxon>
        <taxon>Pseudomonadati</taxon>
        <taxon>Bacteroidota</taxon>
        <taxon>Bacteroidia</taxon>
        <taxon>Bacteroidales</taxon>
        <taxon>Bacteroidaceae</taxon>
        <taxon>Bacteroides</taxon>
    </lineage>
</organism>
<gene>
    <name evidence="1" type="ORF">NXW97_00645</name>
</gene>